<dbReference type="PANTHER" id="PTHR11937">
    <property type="entry name" value="ACTIN"/>
    <property type="match status" value="1"/>
</dbReference>
<feature type="non-terminal residue" evidence="3">
    <location>
        <position position="1"/>
    </location>
</feature>
<dbReference type="Proteomes" id="UP000053989">
    <property type="component" value="Unassembled WGS sequence"/>
</dbReference>
<dbReference type="STRING" id="1036808.A0A0C2Z608"/>
<evidence type="ECO:0000256" key="2">
    <source>
        <dbReference type="SAM" id="MobiDB-lite"/>
    </source>
</evidence>
<dbReference type="SMART" id="SM00268">
    <property type="entry name" value="ACTIN"/>
    <property type="match status" value="1"/>
</dbReference>
<dbReference type="InterPro" id="IPR004000">
    <property type="entry name" value="Actin"/>
</dbReference>
<dbReference type="Pfam" id="PF00022">
    <property type="entry name" value="Actin"/>
    <property type="match status" value="1"/>
</dbReference>
<evidence type="ECO:0000313" key="4">
    <source>
        <dbReference type="Proteomes" id="UP000053989"/>
    </source>
</evidence>
<feature type="compositionally biased region" description="Low complexity" evidence="2">
    <location>
        <begin position="7"/>
        <end position="19"/>
    </location>
</feature>
<dbReference type="SUPFAM" id="SSF53067">
    <property type="entry name" value="Actin-like ATPase domain"/>
    <property type="match status" value="2"/>
</dbReference>
<reference evidence="3 4" key="1">
    <citation type="submission" date="2014-04" db="EMBL/GenBank/DDBJ databases">
        <authorList>
            <consortium name="DOE Joint Genome Institute"/>
            <person name="Kuo A."/>
            <person name="Kohler A."/>
            <person name="Nagy L.G."/>
            <person name="Floudas D."/>
            <person name="Copeland A."/>
            <person name="Barry K.W."/>
            <person name="Cichocki N."/>
            <person name="Veneault-Fourrey C."/>
            <person name="LaButti K."/>
            <person name="Lindquist E.A."/>
            <person name="Lipzen A."/>
            <person name="Lundell T."/>
            <person name="Morin E."/>
            <person name="Murat C."/>
            <person name="Sun H."/>
            <person name="Tunlid A."/>
            <person name="Henrissat B."/>
            <person name="Grigoriev I.V."/>
            <person name="Hibbett D.S."/>
            <person name="Martin F."/>
            <person name="Nordberg H.P."/>
            <person name="Cantor M.N."/>
            <person name="Hua S.X."/>
        </authorList>
    </citation>
    <scope>NUCLEOTIDE SEQUENCE [LARGE SCALE GENOMIC DNA]</scope>
    <source>
        <strain evidence="3 4">Foug A</strain>
    </source>
</reference>
<dbReference type="HOGENOM" id="CLU_025520_0_0_1"/>
<dbReference type="Gene3D" id="3.30.420.40">
    <property type="match status" value="4"/>
</dbReference>
<name>A0A0C2Z608_9AGAM</name>
<feature type="region of interest" description="Disordered" evidence="2">
    <location>
        <begin position="1"/>
        <end position="20"/>
    </location>
</feature>
<dbReference type="EMBL" id="KN822101">
    <property type="protein sequence ID" value="KIM57453.1"/>
    <property type="molecule type" value="Genomic_DNA"/>
</dbReference>
<comment type="similarity">
    <text evidence="1">Belongs to the actin family.</text>
</comment>
<dbReference type="InterPro" id="IPR043129">
    <property type="entry name" value="ATPase_NBD"/>
</dbReference>
<evidence type="ECO:0000313" key="3">
    <source>
        <dbReference type="EMBL" id="KIM57453.1"/>
    </source>
</evidence>
<proteinExistence type="inferred from homology"/>
<gene>
    <name evidence="3" type="ORF">SCLCIDRAFT_77588</name>
</gene>
<feature type="region of interest" description="Disordered" evidence="2">
    <location>
        <begin position="274"/>
        <end position="325"/>
    </location>
</feature>
<feature type="region of interest" description="Disordered" evidence="2">
    <location>
        <begin position="518"/>
        <end position="566"/>
    </location>
</feature>
<dbReference type="OrthoDB" id="337660at2759"/>
<reference evidence="4" key="2">
    <citation type="submission" date="2015-01" db="EMBL/GenBank/DDBJ databases">
        <title>Evolutionary Origins and Diversification of the Mycorrhizal Mutualists.</title>
        <authorList>
            <consortium name="DOE Joint Genome Institute"/>
            <consortium name="Mycorrhizal Genomics Consortium"/>
            <person name="Kohler A."/>
            <person name="Kuo A."/>
            <person name="Nagy L.G."/>
            <person name="Floudas D."/>
            <person name="Copeland A."/>
            <person name="Barry K.W."/>
            <person name="Cichocki N."/>
            <person name="Veneault-Fourrey C."/>
            <person name="LaButti K."/>
            <person name="Lindquist E.A."/>
            <person name="Lipzen A."/>
            <person name="Lundell T."/>
            <person name="Morin E."/>
            <person name="Murat C."/>
            <person name="Riley R."/>
            <person name="Ohm R."/>
            <person name="Sun H."/>
            <person name="Tunlid A."/>
            <person name="Henrissat B."/>
            <person name="Grigoriev I.V."/>
            <person name="Hibbett D.S."/>
            <person name="Martin F."/>
        </authorList>
    </citation>
    <scope>NUCLEOTIDE SEQUENCE [LARGE SCALE GENOMIC DNA]</scope>
    <source>
        <strain evidence="4">Foug A</strain>
    </source>
</reference>
<dbReference type="Gene3D" id="3.90.640.10">
    <property type="entry name" value="Actin, Chain A, domain 4"/>
    <property type="match status" value="2"/>
</dbReference>
<accession>A0A0C2Z608</accession>
<protein>
    <submittedName>
        <fullName evidence="3">Uncharacterized protein</fullName>
    </submittedName>
</protein>
<dbReference type="InParanoid" id="A0A0C2Z608"/>
<feature type="non-terminal residue" evidence="3">
    <location>
        <position position="566"/>
    </location>
</feature>
<evidence type="ECO:0000256" key="1">
    <source>
        <dbReference type="RuleBase" id="RU000487"/>
    </source>
</evidence>
<dbReference type="AlphaFoldDB" id="A0A0C2Z608"/>
<keyword evidence="4" id="KW-1185">Reference proteome</keyword>
<organism evidence="3 4">
    <name type="scientific">Scleroderma citrinum Foug A</name>
    <dbReference type="NCBI Taxonomy" id="1036808"/>
    <lineage>
        <taxon>Eukaryota</taxon>
        <taxon>Fungi</taxon>
        <taxon>Dikarya</taxon>
        <taxon>Basidiomycota</taxon>
        <taxon>Agaricomycotina</taxon>
        <taxon>Agaricomycetes</taxon>
        <taxon>Agaricomycetidae</taxon>
        <taxon>Boletales</taxon>
        <taxon>Sclerodermatineae</taxon>
        <taxon>Sclerodermataceae</taxon>
        <taxon>Scleroderma</taxon>
    </lineage>
</organism>
<dbReference type="CDD" id="cd10207">
    <property type="entry name" value="ASKHA_NBD_Arp10"/>
    <property type="match status" value="1"/>
</dbReference>
<sequence length="566" mass="60571">ATPKGRTPSATPAATPTTTRVAGSHILQASPHYTTTRRHSLYGTEDRVVIDPGSRIWKVGFSGEGKPRDVFYADTVDTGSLWCLTRASDPATRAEQDRLLEITIEGRLRSVFHESLLTDPKSRKVILVEHPLLPLYIKEIFARVLFGNLQVPSISFASSHLLSLLSVGRITGLVVDCGHLEAIALPIFAARPLFPHLRTTPLAGSRLASHLRALLLLFGRYAPPPTSLSVVNPPLADRLTRVPQEILTDALIEDIKTRCCFVGNVLEASPDIRASSAPASEVDTPVGSDAAMSESELSRASDVPESTTSSQQASTDPGSGSDSGLQALANLYMRHSNATDIQLRVVPPVSQQMGTGRGTLIVPGWIRERAAEVLFEGGDVDESSVAEVLLDSLSKVPVDLRRTMGSSILVTGGTAMLPGFIPRLHAELLRAIEPPGPTQKNSRNGKAPPPVYDRYAALRPLIPYFAILNNPSPQVSTLSSERANANAGKAPAFSPAVLAWVGGSLAGALKTGGAEITREKWDEAFSQQDDDDDDEMAATTTKPEQPPKNILPDWTRTPLSVGAPSA</sequence>
<feature type="compositionally biased region" description="Polar residues" evidence="2">
    <location>
        <begin position="304"/>
        <end position="324"/>
    </location>
</feature>